<dbReference type="Proteomes" id="UP000321949">
    <property type="component" value="Unassembled WGS sequence"/>
</dbReference>
<accession>A0A5C8HVI2</accession>
<keyword evidence="4" id="KW-1185">Reference proteome</keyword>
<evidence type="ECO:0000313" key="4">
    <source>
        <dbReference type="Proteomes" id="UP000321949"/>
    </source>
</evidence>
<dbReference type="AlphaFoldDB" id="A0A5C8HVI2"/>
<evidence type="ECO:0000313" key="3">
    <source>
        <dbReference type="EMBL" id="TXK08907.1"/>
    </source>
</evidence>
<reference evidence="3 4" key="1">
    <citation type="submission" date="2019-08" db="EMBL/GenBank/DDBJ databases">
        <authorList>
            <person name="Dong K."/>
        </authorList>
    </citation>
    <scope>NUCLEOTIDE SEQUENCE [LARGE SCALE GENOMIC DNA]</scope>
    <source>
        <strain evidence="3 4">K-1</strain>
    </source>
</reference>
<dbReference type="Gene3D" id="3.40.50.720">
    <property type="entry name" value="NAD(P)-binding Rossmann-like Domain"/>
    <property type="match status" value="1"/>
</dbReference>
<dbReference type="Pfam" id="PF13561">
    <property type="entry name" value="adh_short_C2"/>
    <property type="match status" value="1"/>
</dbReference>
<protein>
    <submittedName>
        <fullName evidence="3">SDR family oxidoreductase</fullName>
    </submittedName>
</protein>
<sequence>MRINSVAPGAIDTPMLRDALDRFGFDADEYAKQLSTLGRFGQAREIAQGTLWLASDLSSYVHGTVLQIDGGYINR</sequence>
<evidence type="ECO:0000256" key="2">
    <source>
        <dbReference type="ARBA" id="ARBA00023002"/>
    </source>
</evidence>
<proteinExistence type="inferred from homology"/>
<comment type="caution">
    <text evidence="3">The sequence shown here is derived from an EMBL/GenBank/DDBJ whole genome shotgun (WGS) entry which is preliminary data.</text>
</comment>
<name>A0A5C8HVI2_9MICO</name>
<organism evidence="3 4">
    <name type="scientific">Microbacterium saccharophilum</name>
    <dbReference type="NCBI Taxonomy" id="1213358"/>
    <lineage>
        <taxon>Bacteria</taxon>
        <taxon>Bacillati</taxon>
        <taxon>Actinomycetota</taxon>
        <taxon>Actinomycetes</taxon>
        <taxon>Micrococcales</taxon>
        <taxon>Microbacteriaceae</taxon>
        <taxon>Microbacterium</taxon>
    </lineage>
</organism>
<gene>
    <name evidence="3" type="ORF">FVP74_12555</name>
</gene>
<dbReference type="SUPFAM" id="SSF51735">
    <property type="entry name" value="NAD(P)-binding Rossmann-fold domains"/>
    <property type="match status" value="1"/>
</dbReference>
<dbReference type="OrthoDB" id="286404at2"/>
<comment type="similarity">
    <text evidence="1">Belongs to the short-chain dehydrogenases/reductases (SDR) family.</text>
</comment>
<dbReference type="InterPro" id="IPR036291">
    <property type="entry name" value="NAD(P)-bd_dom_sf"/>
</dbReference>
<evidence type="ECO:0000256" key="1">
    <source>
        <dbReference type="ARBA" id="ARBA00006484"/>
    </source>
</evidence>
<keyword evidence="2" id="KW-0560">Oxidoreductase</keyword>
<dbReference type="GO" id="GO:0016491">
    <property type="term" value="F:oxidoreductase activity"/>
    <property type="evidence" value="ECO:0007669"/>
    <property type="project" value="UniProtKB-KW"/>
</dbReference>
<dbReference type="PANTHER" id="PTHR24321">
    <property type="entry name" value="DEHYDROGENASES, SHORT CHAIN"/>
    <property type="match status" value="1"/>
</dbReference>
<dbReference type="EMBL" id="VRSX01000006">
    <property type="protein sequence ID" value="TXK08907.1"/>
    <property type="molecule type" value="Genomic_DNA"/>
</dbReference>
<dbReference type="PANTHER" id="PTHR24321:SF8">
    <property type="entry name" value="ESTRADIOL 17-BETA-DEHYDROGENASE 8-RELATED"/>
    <property type="match status" value="1"/>
</dbReference>
<dbReference type="InterPro" id="IPR002347">
    <property type="entry name" value="SDR_fam"/>
</dbReference>